<dbReference type="EMBL" id="JBGCUC010000033">
    <property type="protein sequence ID" value="MFG6078960.1"/>
    <property type="molecule type" value="Genomic_DNA"/>
</dbReference>
<dbReference type="NCBIfam" id="NF047539">
    <property type="entry name" value="XAC2610_fam"/>
    <property type="match status" value="1"/>
</dbReference>
<comment type="caution">
    <text evidence="1">The sequence shown here is derived from an EMBL/GenBank/DDBJ whole genome shotgun (WGS) entry which is preliminary data.</text>
</comment>
<evidence type="ECO:0000313" key="2">
    <source>
        <dbReference type="Proteomes" id="UP001605250"/>
    </source>
</evidence>
<organism evidence="1 2">
    <name type="scientific">Erwinia plantamica</name>
    <dbReference type="NCBI Taxonomy" id="3237104"/>
    <lineage>
        <taxon>Bacteria</taxon>
        <taxon>Pseudomonadati</taxon>
        <taxon>Pseudomonadota</taxon>
        <taxon>Gammaproteobacteria</taxon>
        <taxon>Enterobacterales</taxon>
        <taxon>Erwiniaceae</taxon>
        <taxon>Erwinia</taxon>
    </lineage>
</organism>
<reference evidence="1 2" key="1">
    <citation type="submission" date="2024-07" db="EMBL/GenBank/DDBJ databases">
        <title>Novel bacterial strain Erwinia sp. OPT-41 promoting growth of various crops.</title>
        <authorList>
            <person name="Egorshina A."/>
            <person name="Lukyantsev M.A."/>
            <person name="Golubev S.N."/>
            <person name="Muratova A.Y."/>
            <person name="Bulygina E.A."/>
        </authorList>
    </citation>
    <scope>NUCLEOTIDE SEQUENCE [LARGE SCALE GENOMIC DNA]</scope>
    <source>
        <strain evidence="1 2">OPT-41</strain>
    </source>
</reference>
<proteinExistence type="predicted"/>
<protein>
    <recommendedName>
        <fullName evidence="3">Lipoprotein</fullName>
    </recommendedName>
</protein>
<gene>
    <name evidence="1" type="ORF">AB3U87_21775</name>
</gene>
<keyword evidence="2" id="KW-1185">Reference proteome</keyword>
<dbReference type="Proteomes" id="UP001605250">
    <property type="component" value="Unassembled WGS sequence"/>
</dbReference>
<accession>A0ABW7CSZ3</accession>
<dbReference type="InterPro" id="IPR058087">
    <property type="entry name" value="XAC2610_dom"/>
</dbReference>
<dbReference type="RefSeq" id="WP_394150473.1">
    <property type="nucleotide sequence ID" value="NZ_JBGCUC010000033.1"/>
</dbReference>
<evidence type="ECO:0008006" key="3">
    <source>
        <dbReference type="Google" id="ProtNLM"/>
    </source>
</evidence>
<evidence type="ECO:0000313" key="1">
    <source>
        <dbReference type="EMBL" id="MFG6078960.1"/>
    </source>
</evidence>
<sequence>MKYAFFFFFIFTKIAFGCDNNILDINSEKNISAKVFLKDNDSLEVSVLEAGKQVNLENVDVSSEKKNHITFEDYNRDGYKDFSVWHLDEGMGTYKIYRLFVFSPADKKFKEIKPTCGDDFVNVRIEGHDLINMIYDDNTPRSCTTPP</sequence>
<name>A0ABW7CSZ3_9GAMM</name>